<protein>
    <submittedName>
        <fullName evidence="2">CoA transferase</fullName>
    </submittedName>
</protein>
<dbReference type="OrthoDB" id="9806585at2"/>
<sequence length="396" mass="43706">MTGPLAGIKIVEIASIVLGPLAGQYLGDMGADVIKVEAPEGDVTRVQGPRRSDKMSALFLSCNRNKRSVVLDLRQPEGHAALVKLLQGADVFIHSIRTRAAQNSQLDYDSVRKINENIVYCHVKGFSDEGAYAGKPAYDDIIQGLSGLAALQSAIGGEPRYIPAIIADKLTGVHAAYAVALALYHKLATGRGQRVDVPMFETMASFNVIEHLWGGSFEPFEGGFGYPTIANATRRPFRTKDGYLAFLPHTDAHWERFLTAIGRNDLLTDRRFATFRGRQENADVIWSMVKEELVGRTSKEWLDLLGGLDVPIGFVNSIKDLVDDPHLNSVNFWSLHQHPTEGMLRMAGLPLTLSDSPASIRRLPPRLGEHTEEVLREHDCSPDMIRAVMSRVPQEM</sequence>
<dbReference type="InterPro" id="IPR050483">
    <property type="entry name" value="CoA-transferase_III_domain"/>
</dbReference>
<name>A0A964T110_9HYPH</name>
<reference evidence="2" key="1">
    <citation type="submission" date="2019-03" db="EMBL/GenBank/DDBJ databases">
        <title>Afifella sp. nov., isolated from activated sludge.</title>
        <authorList>
            <person name="Li Q."/>
            <person name="Liu Y."/>
        </authorList>
    </citation>
    <scope>NUCLEOTIDE SEQUENCE</scope>
    <source>
        <strain evidence="2">L72</strain>
    </source>
</reference>
<organism evidence="2 3">
    <name type="scientific">Propylenella binzhouense</name>
    <dbReference type="NCBI Taxonomy" id="2555902"/>
    <lineage>
        <taxon>Bacteria</taxon>
        <taxon>Pseudomonadati</taxon>
        <taxon>Pseudomonadota</taxon>
        <taxon>Alphaproteobacteria</taxon>
        <taxon>Hyphomicrobiales</taxon>
        <taxon>Propylenellaceae</taxon>
        <taxon>Propylenella</taxon>
    </lineage>
</organism>
<evidence type="ECO:0000313" key="2">
    <source>
        <dbReference type="EMBL" id="MYZ46408.1"/>
    </source>
</evidence>
<dbReference type="Gene3D" id="3.30.1540.10">
    <property type="entry name" value="formyl-coa transferase, domain 3"/>
    <property type="match status" value="1"/>
</dbReference>
<gene>
    <name evidence="2" type="ORF">E4O86_01565</name>
</gene>
<dbReference type="Gene3D" id="3.40.50.10540">
    <property type="entry name" value="Crotonobetainyl-coa:carnitine coa-transferase, domain 1"/>
    <property type="match status" value="1"/>
</dbReference>
<proteinExistence type="predicted"/>
<dbReference type="Pfam" id="PF02515">
    <property type="entry name" value="CoA_transf_3"/>
    <property type="match status" value="1"/>
</dbReference>
<evidence type="ECO:0000256" key="1">
    <source>
        <dbReference type="ARBA" id="ARBA00022679"/>
    </source>
</evidence>
<dbReference type="GO" id="GO:0008410">
    <property type="term" value="F:CoA-transferase activity"/>
    <property type="evidence" value="ECO:0007669"/>
    <property type="project" value="TreeGrafter"/>
</dbReference>
<comment type="caution">
    <text evidence="2">The sequence shown here is derived from an EMBL/GenBank/DDBJ whole genome shotgun (WGS) entry which is preliminary data.</text>
</comment>
<accession>A0A964T110</accession>
<dbReference type="InterPro" id="IPR023606">
    <property type="entry name" value="CoA-Trfase_III_dom_1_sf"/>
</dbReference>
<dbReference type="SUPFAM" id="SSF89796">
    <property type="entry name" value="CoA-transferase family III (CaiB/BaiF)"/>
    <property type="match status" value="1"/>
</dbReference>
<dbReference type="AlphaFoldDB" id="A0A964T110"/>
<dbReference type="PANTHER" id="PTHR48207:SF4">
    <property type="entry name" value="BLL6097 PROTEIN"/>
    <property type="match status" value="1"/>
</dbReference>
<keyword evidence="1 2" id="KW-0808">Transferase</keyword>
<dbReference type="InterPro" id="IPR003673">
    <property type="entry name" value="CoA-Trfase_fam_III"/>
</dbReference>
<dbReference type="PANTHER" id="PTHR48207">
    <property type="entry name" value="SUCCINATE--HYDROXYMETHYLGLUTARATE COA-TRANSFERASE"/>
    <property type="match status" value="1"/>
</dbReference>
<evidence type="ECO:0000313" key="3">
    <source>
        <dbReference type="Proteomes" id="UP000773614"/>
    </source>
</evidence>
<dbReference type="RefSeq" id="WP_161138756.1">
    <property type="nucleotide sequence ID" value="NZ_SPKJ01000003.1"/>
</dbReference>
<dbReference type="InterPro" id="IPR044855">
    <property type="entry name" value="CoA-Trfase_III_dom3_sf"/>
</dbReference>
<dbReference type="EMBL" id="SPKJ01000003">
    <property type="protein sequence ID" value="MYZ46408.1"/>
    <property type="molecule type" value="Genomic_DNA"/>
</dbReference>
<dbReference type="Proteomes" id="UP000773614">
    <property type="component" value="Unassembled WGS sequence"/>
</dbReference>
<keyword evidence="3" id="KW-1185">Reference proteome</keyword>